<dbReference type="InterPro" id="IPR020630">
    <property type="entry name" value="THF_DH/CycHdrlase_cat_dom"/>
</dbReference>
<dbReference type="STRING" id="33960.TY91_08220"/>
<comment type="pathway">
    <text evidence="1 12">One-carbon metabolism; tetrahydrofolate interconversion.</text>
</comment>
<organism evidence="15 16">
    <name type="scientific">Secundilactobacillus collinoides DSM 20515 = JCM 1123</name>
    <dbReference type="NCBI Taxonomy" id="1423733"/>
    <lineage>
        <taxon>Bacteria</taxon>
        <taxon>Bacillati</taxon>
        <taxon>Bacillota</taxon>
        <taxon>Bacilli</taxon>
        <taxon>Lactobacillales</taxon>
        <taxon>Lactobacillaceae</taxon>
        <taxon>Secundilactobacillus</taxon>
    </lineage>
</organism>
<dbReference type="EC" id="3.5.4.9" evidence="12"/>
<reference evidence="15 16" key="1">
    <citation type="journal article" date="2015" name="Genome Announc.">
        <title>Expanding the biotechnology potential of lactobacilli through comparative genomics of 213 strains and associated genera.</title>
        <authorList>
            <person name="Sun Z."/>
            <person name="Harris H.M."/>
            <person name="McCann A."/>
            <person name="Guo C."/>
            <person name="Argimon S."/>
            <person name="Zhang W."/>
            <person name="Yang X."/>
            <person name="Jeffery I.B."/>
            <person name="Cooney J.C."/>
            <person name="Kagawa T.F."/>
            <person name="Liu W."/>
            <person name="Song Y."/>
            <person name="Salvetti E."/>
            <person name="Wrobel A."/>
            <person name="Rasinkangas P."/>
            <person name="Parkhill J."/>
            <person name="Rea M.C."/>
            <person name="O'Sullivan O."/>
            <person name="Ritari J."/>
            <person name="Douillard F.P."/>
            <person name="Paul Ross R."/>
            <person name="Yang R."/>
            <person name="Briner A.E."/>
            <person name="Felis G.E."/>
            <person name="de Vos W.M."/>
            <person name="Barrangou R."/>
            <person name="Klaenhammer T.R."/>
            <person name="Caufield P.W."/>
            <person name="Cui Y."/>
            <person name="Zhang H."/>
            <person name="O'Toole P.W."/>
        </authorList>
    </citation>
    <scope>NUCLEOTIDE SEQUENCE [LARGE SCALE GENOMIC DNA]</scope>
    <source>
        <strain evidence="15 16">DSM 20515</strain>
    </source>
</reference>
<keyword evidence="4 12" id="KW-0028">Amino-acid biosynthesis</keyword>
<dbReference type="Proteomes" id="UP000051845">
    <property type="component" value="Unassembled WGS sequence"/>
</dbReference>
<dbReference type="EMBL" id="AYYR01000013">
    <property type="protein sequence ID" value="KRM77371.1"/>
    <property type="molecule type" value="Genomic_DNA"/>
</dbReference>
<keyword evidence="5 12" id="KW-0658">Purine biosynthesis</keyword>
<dbReference type="AlphaFoldDB" id="A0A0R2BMV2"/>
<sequence>MIDVGEIVDGKRVASDINAQTKLAVEGLKKRGIVPTLVVVIVGEDNASKIYVRNKHRKAVQLGINSVVRQLPADTTQDELLAVIADYNQDPTVHALMVQSPLPSQIDEPAITRAISPVKDVDGFHPINVGKLLTNAQLNFPVSCTPKGIMSMLRAYNVPLEGAHAVIVGRSNIVGRPMAALLLNANATVTIAHHHSGDLSRYTKTADILVVATGIAHLIKREDVKPGATVIDVGMDRGADGKLTGDVDFDSVKDVAGLITPVPGGVGPMTIATLLQQTVELAKWSD</sequence>
<dbReference type="InterPro" id="IPR036291">
    <property type="entry name" value="NAD(P)-bd_dom_sf"/>
</dbReference>
<dbReference type="GO" id="GO:0004488">
    <property type="term" value="F:methylenetetrahydrofolate dehydrogenase (NADP+) activity"/>
    <property type="evidence" value="ECO:0007669"/>
    <property type="project" value="UniProtKB-UniRule"/>
</dbReference>
<dbReference type="FunFam" id="3.40.50.10860:FF:000005">
    <property type="entry name" value="C-1-tetrahydrofolate synthase, cytoplasmic, putative"/>
    <property type="match status" value="1"/>
</dbReference>
<evidence type="ECO:0000256" key="4">
    <source>
        <dbReference type="ARBA" id="ARBA00022605"/>
    </source>
</evidence>
<feature type="domain" description="Tetrahydrofolate dehydrogenase/cyclohydrolase catalytic" evidence="13">
    <location>
        <begin position="8"/>
        <end position="122"/>
    </location>
</feature>
<dbReference type="SUPFAM" id="SSF53223">
    <property type="entry name" value="Aminoacid dehydrogenase-like, N-terminal domain"/>
    <property type="match status" value="1"/>
</dbReference>
<dbReference type="Pfam" id="PF02882">
    <property type="entry name" value="THF_DHG_CYH_C"/>
    <property type="match status" value="1"/>
</dbReference>
<comment type="caution">
    <text evidence="15">The sequence shown here is derived from an EMBL/GenBank/DDBJ whole genome shotgun (WGS) entry which is preliminary data.</text>
</comment>
<keyword evidence="3 12" id="KW-0554">One-carbon metabolism</keyword>
<dbReference type="InterPro" id="IPR000672">
    <property type="entry name" value="THF_DH/CycHdrlase"/>
</dbReference>
<dbReference type="Pfam" id="PF00763">
    <property type="entry name" value="THF_DHG_CYH"/>
    <property type="match status" value="1"/>
</dbReference>
<evidence type="ECO:0000256" key="10">
    <source>
        <dbReference type="ARBA" id="ARBA00023167"/>
    </source>
</evidence>
<dbReference type="Gene3D" id="3.40.50.10860">
    <property type="entry name" value="Leucine Dehydrogenase, chain A, domain 1"/>
    <property type="match status" value="1"/>
</dbReference>
<feature type="binding site" evidence="12">
    <location>
        <begin position="169"/>
        <end position="171"/>
    </location>
    <ligand>
        <name>NADP(+)</name>
        <dbReference type="ChEBI" id="CHEBI:58349"/>
    </ligand>
</feature>
<comment type="subunit">
    <text evidence="2 12">Homodimer.</text>
</comment>
<dbReference type="GO" id="GO:0006164">
    <property type="term" value="P:purine nucleotide biosynthetic process"/>
    <property type="evidence" value="ECO:0007669"/>
    <property type="project" value="UniProtKB-KW"/>
</dbReference>
<evidence type="ECO:0000256" key="3">
    <source>
        <dbReference type="ARBA" id="ARBA00022563"/>
    </source>
</evidence>
<comment type="catalytic activity">
    <reaction evidence="12">
        <text>(6R)-5,10-methenyltetrahydrofolate + H2O = (6R)-10-formyltetrahydrofolate + H(+)</text>
        <dbReference type="Rhea" id="RHEA:23700"/>
        <dbReference type="ChEBI" id="CHEBI:15377"/>
        <dbReference type="ChEBI" id="CHEBI:15378"/>
        <dbReference type="ChEBI" id="CHEBI:57455"/>
        <dbReference type="ChEBI" id="CHEBI:195366"/>
        <dbReference type="EC" id="3.5.4.9"/>
    </reaction>
</comment>
<evidence type="ECO:0000313" key="15">
    <source>
        <dbReference type="EMBL" id="KRM77371.1"/>
    </source>
</evidence>
<dbReference type="PANTHER" id="PTHR48099:SF5">
    <property type="entry name" value="C-1-TETRAHYDROFOLATE SYNTHASE, CYTOPLASMIC"/>
    <property type="match status" value="1"/>
</dbReference>
<dbReference type="Gene3D" id="3.40.50.720">
    <property type="entry name" value="NAD(P)-binding Rossmann-like Domain"/>
    <property type="match status" value="1"/>
</dbReference>
<dbReference type="CDD" id="cd01080">
    <property type="entry name" value="NAD_bind_m-THF_DH_Cyclohyd"/>
    <property type="match status" value="1"/>
</dbReference>
<evidence type="ECO:0000256" key="1">
    <source>
        <dbReference type="ARBA" id="ARBA00004777"/>
    </source>
</evidence>
<evidence type="ECO:0000259" key="13">
    <source>
        <dbReference type="Pfam" id="PF00763"/>
    </source>
</evidence>
<accession>A0A0R2BMV2</accession>
<dbReference type="GO" id="GO:0009086">
    <property type="term" value="P:methionine biosynthetic process"/>
    <property type="evidence" value="ECO:0007669"/>
    <property type="project" value="UniProtKB-KW"/>
</dbReference>
<dbReference type="InterPro" id="IPR020867">
    <property type="entry name" value="THF_DH/CycHdrlase_CS"/>
</dbReference>
<dbReference type="EC" id="1.5.1.5" evidence="12"/>
<keyword evidence="8 12" id="KW-0560">Oxidoreductase</keyword>
<dbReference type="PRINTS" id="PR00085">
    <property type="entry name" value="THFDHDRGNASE"/>
</dbReference>
<dbReference type="GO" id="GO:0005829">
    <property type="term" value="C:cytosol"/>
    <property type="evidence" value="ECO:0007669"/>
    <property type="project" value="TreeGrafter"/>
</dbReference>
<dbReference type="PROSITE" id="PS00767">
    <property type="entry name" value="THF_DHG_CYH_2"/>
    <property type="match status" value="1"/>
</dbReference>
<keyword evidence="6 12" id="KW-0378">Hydrolase</keyword>
<comment type="similarity">
    <text evidence="12">Belongs to the tetrahydrofolate dehydrogenase/cyclohydrolase family.</text>
</comment>
<evidence type="ECO:0000256" key="11">
    <source>
        <dbReference type="ARBA" id="ARBA00023268"/>
    </source>
</evidence>
<name>A0A0R2BMV2_SECCO</name>
<proteinExistence type="inferred from homology"/>
<comment type="catalytic activity">
    <reaction evidence="12">
        <text>(6R)-5,10-methylene-5,6,7,8-tetrahydrofolate + NADP(+) = (6R)-5,10-methenyltetrahydrofolate + NADPH</text>
        <dbReference type="Rhea" id="RHEA:22812"/>
        <dbReference type="ChEBI" id="CHEBI:15636"/>
        <dbReference type="ChEBI" id="CHEBI:57455"/>
        <dbReference type="ChEBI" id="CHEBI:57783"/>
        <dbReference type="ChEBI" id="CHEBI:58349"/>
        <dbReference type="EC" id="1.5.1.5"/>
    </reaction>
</comment>
<dbReference type="UniPathway" id="UPA00193"/>
<dbReference type="GO" id="GO:0004477">
    <property type="term" value="F:methenyltetrahydrofolate cyclohydrolase activity"/>
    <property type="evidence" value="ECO:0007669"/>
    <property type="project" value="UniProtKB-UniRule"/>
</dbReference>
<dbReference type="HAMAP" id="MF_01576">
    <property type="entry name" value="THF_DHG_CYH"/>
    <property type="match status" value="1"/>
</dbReference>
<evidence type="ECO:0000256" key="9">
    <source>
        <dbReference type="ARBA" id="ARBA00023102"/>
    </source>
</evidence>
<evidence type="ECO:0000313" key="16">
    <source>
        <dbReference type="Proteomes" id="UP000051845"/>
    </source>
</evidence>
<evidence type="ECO:0000256" key="5">
    <source>
        <dbReference type="ARBA" id="ARBA00022755"/>
    </source>
</evidence>
<dbReference type="PATRIC" id="fig|1423733.4.peg.640"/>
<evidence type="ECO:0000256" key="2">
    <source>
        <dbReference type="ARBA" id="ARBA00011738"/>
    </source>
</evidence>
<dbReference type="GO" id="GO:0035999">
    <property type="term" value="P:tetrahydrofolate interconversion"/>
    <property type="evidence" value="ECO:0007669"/>
    <property type="project" value="UniProtKB-UniRule"/>
</dbReference>
<comment type="function">
    <text evidence="12">Catalyzes the oxidation of 5,10-methylenetetrahydrofolate to 5,10-methenyltetrahydrofolate and then the hydrolysis of 5,10-methenyltetrahydrofolate to 10-formyltetrahydrofolate.</text>
</comment>
<evidence type="ECO:0000256" key="8">
    <source>
        <dbReference type="ARBA" id="ARBA00023002"/>
    </source>
</evidence>
<evidence type="ECO:0000256" key="12">
    <source>
        <dbReference type="HAMAP-Rule" id="MF_01576"/>
    </source>
</evidence>
<dbReference type="SUPFAM" id="SSF51735">
    <property type="entry name" value="NAD(P)-binding Rossmann-fold domains"/>
    <property type="match status" value="1"/>
</dbReference>
<comment type="caution">
    <text evidence="12">Lacks conserved residue(s) required for the propagation of feature annotation.</text>
</comment>
<feature type="domain" description="Tetrahydrofolate dehydrogenase/cyclohydrolase NAD(P)-binding" evidence="14">
    <location>
        <begin position="143"/>
        <end position="284"/>
    </location>
</feature>
<keyword evidence="11 12" id="KW-0511">Multifunctional enzyme</keyword>
<evidence type="ECO:0000256" key="7">
    <source>
        <dbReference type="ARBA" id="ARBA00022857"/>
    </source>
</evidence>
<evidence type="ECO:0000256" key="6">
    <source>
        <dbReference type="ARBA" id="ARBA00022801"/>
    </source>
</evidence>
<keyword evidence="9 12" id="KW-0368">Histidine biosynthesis</keyword>
<gene>
    <name evidence="12" type="primary">folD</name>
    <name evidence="15" type="ORF">FC82_GL000618</name>
</gene>
<evidence type="ECO:0000259" key="14">
    <source>
        <dbReference type="Pfam" id="PF02882"/>
    </source>
</evidence>
<dbReference type="PANTHER" id="PTHR48099">
    <property type="entry name" value="C-1-TETRAHYDROFOLATE SYNTHASE, CYTOPLASMIC-RELATED"/>
    <property type="match status" value="1"/>
</dbReference>
<dbReference type="InterPro" id="IPR020631">
    <property type="entry name" value="THF_DH/CycHdrlase_NAD-bd_dom"/>
</dbReference>
<keyword evidence="10 12" id="KW-0486">Methionine biosynthesis</keyword>
<dbReference type="FunFam" id="3.40.50.720:FF:000094">
    <property type="entry name" value="Bifunctional protein FolD"/>
    <property type="match status" value="1"/>
</dbReference>
<dbReference type="InterPro" id="IPR046346">
    <property type="entry name" value="Aminoacid_DH-like_N_sf"/>
</dbReference>
<dbReference type="GO" id="GO:0000105">
    <property type="term" value="P:L-histidine biosynthetic process"/>
    <property type="evidence" value="ECO:0007669"/>
    <property type="project" value="UniProtKB-KW"/>
</dbReference>
<protein>
    <recommendedName>
        <fullName evidence="12">Bifunctional protein FolD</fullName>
    </recommendedName>
    <domain>
        <recommendedName>
            <fullName evidence="12">Methylenetetrahydrofolate dehydrogenase</fullName>
            <ecNumber evidence="12">1.5.1.5</ecNumber>
        </recommendedName>
    </domain>
    <domain>
        <recommendedName>
            <fullName evidence="12">Methenyltetrahydrofolate cyclohydrolase</fullName>
            <ecNumber evidence="12">3.5.4.9</ecNumber>
        </recommendedName>
    </domain>
</protein>
<keyword evidence="7 12" id="KW-0521">NADP</keyword>